<dbReference type="Gene3D" id="3.40.430.10">
    <property type="entry name" value="Dihydrofolate Reductase, subunit A"/>
    <property type="match status" value="1"/>
</dbReference>
<dbReference type="GO" id="GO:0009231">
    <property type="term" value="P:riboflavin biosynthetic process"/>
    <property type="evidence" value="ECO:0007669"/>
    <property type="project" value="InterPro"/>
</dbReference>
<accession>A0A329QZT9</accession>
<evidence type="ECO:0000259" key="5">
    <source>
        <dbReference type="Pfam" id="PF01872"/>
    </source>
</evidence>
<gene>
    <name evidence="6" type="ORF">DPM12_04860</name>
</gene>
<reference evidence="6 7" key="1">
    <citation type="submission" date="2018-06" db="EMBL/GenBank/DDBJ databases">
        <title>Phytoactinopolyspora halophila sp. nov., a novel halophilic actinomycete isolated from a saline soil in China.</title>
        <authorList>
            <person name="Tang S.-K."/>
        </authorList>
    </citation>
    <scope>NUCLEOTIDE SEQUENCE [LARGE SCALE GENOMIC DNA]</scope>
    <source>
        <strain evidence="6 7">YIM 96934</strain>
    </source>
</reference>
<dbReference type="PANTHER" id="PTHR38011">
    <property type="entry name" value="DIHYDROFOLATE REDUCTASE FAMILY PROTEIN (AFU_ORTHOLOGUE AFUA_8G06820)"/>
    <property type="match status" value="1"/>
</dbReference>
<feature type="domain" description="Bacterial bifunctional deaminase-reductase C-terminal" evidence="5">
    <location>
        <begin position="2"/>
        <end position="206"/>
    </location>
</feature>
<dbReference type="InterPro" id="IPR002734">
    <property type="entry name" value="RibDG_C"/>
</dbReference>
<evidence type="ECO:0000256" key="3">
    <source>
        <dbReference type="ARBA" id="ARBA00023002"/>
    </source>
</evidence>
<dbReference type="InterPro" id="IPR024072">
    <property type="entry name" value="DHFR-like_dom_sf"/>
</dbReference>
<comment type="pathway">
    <text evidence="1">Cofactor biosynthesis; riboflavin biosynthesis.</text>
</comment>
<sequence length="218" mass="23250">MVSSIDGAAQGPDGRSGTLSNPADQRLLGVLRALADVVLVGAGTARAEHYGPVEPHPILTDMRARYGQPPAAPMAVVSRRLELHPSSPLFTHACQMTGAEQRTMVFTVDASPVERRSALAEVADVIIAGDADIDVKAVREHLATRGLRRVLCEGGPQLLAHVVRAGHLDELCFTMTPALTGGYATHILDGEPIIGSDWQLAHIIEDASTLFTRWLARA</sequence>
<protein>
    <submittedName>
        <fullName evidence="6">Pyrimidine reductase family protein</fullName>
    </submittedName>
</protein>
<evidence type="ECO:0000256" key="4">
    <source>
        <dbReference type="SAM" id="MobiDB-lite"/>
    </source>
</evidence>
<evidence type="ECO:0000313" key="7">
    <source>
        <dbReference type="Proteomes" id="UP000250462"/>
    </source>
</evidence>
<comment type="caution">
    <text evidence="6">The sequence shown here is derived from an EMBL/GenBank/DDBJ whole genome shotgun (WGS) entry which is preliminary data.</text>
</comment>
<dbReference type="SUPFAM" id="SSF53597">
    <property type="entry name" value="Dihydrofolate reductase-like"/>
    <property type="match status" value="1"/>
</dbReference>
<evidence type="ECO:0000313" key="6">
    <source>
        <dbReference type="EMBL" id="RAW17653.1"/>
    </source>
</evidence>
<keyword evidence="7" id="KW-1185">Reference proteome</keyword>
<dbReference type="OrthoDB" id="5243299at2"/>
<evidence type="ECO:0000256" key="1">
    <source>
        <dbReference type="ARBA" id="ARBA00005104"/>
    </source>
</evidence>
<dbReference type="Pfam" id="PF01872">
    <property type="entry name" value="RibD_C"/>
    <property type="match status" value="1"/>
</dbReference>
<dbReference type="EMBL" id="QMIG01000003">
    <property type="protein sequence ID" value="RAW17653.1"/>
    <property type="molecule type" value="Genomic_DNA"/>
</dbReference>
<proteinExistence type="predicted"/>
<name>A0A329QZT9_9ACTN</name>
<keyword evidence="2" id="KW-0521">NADP</keyword>
<dbReference type="Proteomes" id="UP000250462">
    <property type="component" value="Unassembled WGS sequence"/>
</dbReference>
<dbReference type="InterPro" id="IPR050765">
    <property type="entry name" value="Riboflavin_Biosynth_HTPR"/>
</dbReference>
<dbReference type="PANTHER" id="PTHR38011:SF7">
    <property type="entry name" value="2,5-DIAMINO-6-RIBOSYLAMINO-4(3H)-PYRIMIDINONE 5'-PHOSPHATE REDUCTASE"/>
    <property type="match status" value="1"/>
</dbReference>
<keyword evidence="3" id="KW-0560">Oxidoreductase</keyword>
<feature type="region of interest" description="Disordered" evidence="4">
    <location>
        <begin position="1"/>
        <end position="21"/>
    </location>
</feature>
<dbReference type="AlphaFoldDB" id="A0A329QZT9"/>
<evidence type="ECO:0000256" key="2">
    <source>
        <dbReference type="ARBA" id="ARBA00022857"/>
    </source>
</evidence>
<dbReference type="GO" id="GO:0008703">
    <property type="term" value="F:5-amino-6-(5-phosphoribosylamino)uracil reductase activity"/>
    <property type="evidence" value="ECO:0007669"/>
    <property type="project" value="InterPro"/>
</dbReference>
<organism evidence="6 7">
    <name type="scientific">Phytoactinopolyspora halophila</name>
    <dbReference type="NCBI Taxonomy" id="1981511"/>
    <lineage>
        <taxon>Bacteria</taxon>
        <taxon>Bacillati</taxon>
        <taxon>Actinomycetota</taxon>
        <taxon>Actinomycetes</taxon>
        <taxon>Jiangellales</taxon>
        <taxon>Jiangellaceae</taxon>
        <taxon>Phytoactinopolyspora</taxon>
    </lineage>
</organism>